<protein>
    <submittedName>
        <fullName evidence="6">Iron-containing alcohol dehydrogenase</fullName>
    </submittedName>
    <submittedName>
        <fullName evidence="7">Propanediol utilization protein</fullName>
    </submittedName>
</protein>
<dbReference type="PANTHER" id="PTHR11496:SF83">
    <property type="entry name" value="HYDROXYACID-OXOACID TRANSHYDROGENASE, MITOCHONDRIAL"/>
    <property type="match status" value="1"/>
</dbReference>
<evidence type="ECO:0000256" key="1">
    <source>
        <dbReference type="ARBA" id="ARBA00001962"/>
    </source>
</evidence>
<dbReference type="FunFam" id="3.40.50.1970:FF:000003">
    <property type="entry name" value="Alcohol dehydrogenase, iron-containing"/>
    <property type="match status" value="1"/>
</dbReference>
<dbReference type="InterPro" id="IPR001670">
    <property type="entry name" value="ADH_Fe/GldA"/>
</dbReference>
<comment type="cofactor">
    <cofactor evidence="1">
        <name>Fe cation</name>
        <dbReference type="ChEBI" id="CHEBI:24875"/>
    </cofactor>
</comment>
<accession>A0A0P8HLW7</accession>
<dbReference type="CDD" id="cd08180">
    <property type="entry name" value="PDD"/>
    <property type="match status" value="1"/>
</dbReference>
<dbReference type="Proteomes" id="UP000855471">
    <property type="component" value="Unassembled WGS sequence"/>
</dbReference>
<evidence type="ECO:0000256" key="2">
    <source>
        <dbReference type="ARBA" id="ARBA00007358"/>
    </source>
</evidence>
<dbReference type="InterPro" id="IPR056798">
    <property type="entry name" value="ADH_Fe_C"/>
</dbReference>
<evidence type="ECO:0000313" key="8">
    <source>
        <dbReference type="Proteomes" id="UP000050520"/>
    </source>
</evidence>
<dbReference type="RefSeq" id="WP_057063967.1">
    <property type="nucleotide sequence ID" value="NZ_CABDWZ010000001.1"/>
</dbReference>
<keyword evidence="3" id="KW-0560">Oxidoreductase</keyword>
<reference evidence="8" key="1">
    <citation type="submission" date="2015-09" db="EMBL/GenBank/DDBJ databases">
        <title>Prevalence of NDMs in South Africa.</title>
        <authorList>
            <person name="Osei Sekyere J."/>
            <person name="Govinden U."/>
            <person name="Essack S."/>
            <person name="Haldorsen B."/>
            <person name="Samuelsen O."/>
            <person name="Aasnaes B."/>
            <person name="Sundsfjord A."/>
        </authorList>
    </citation>
    <scope>NUCLEOTIDE SEQUENCE [LARGE SCALE GENOMIC DNA]</scope>
    <source>
        <strain evidence="8">ST62:944112508</strain>
    </source>
</reference>
<dbReference type="Proteomes" id="UP000050520">
    <property type="component" value="Unassembled WGS sequence"/>
</dbReference>
<dbReference type="InterPro" id="IPR039697">
    <property type="entry name" value="Alcohol_dehydrogenase_Fe"/>
</dbReference>
<dbReference type="FunFam" id="1.20.1090.10:FF:000001">
    <property type="entry name" value="Aldehyde-alcohol dehydrogenase"/>
    <property type="match status" value="1"/>
</dbReference>
<organism evidence="6">
    <name type="scientific">Citrobacter freundii</name>
    <dbReference type="NCBI Taxonomy" id="546"/>
    <lineage>
        <taxon>Bacteria</taxon>
        <taxon>Pseudomonadati</taxon>
        <taxon>Pseudomonadota</taxon>
        <taxon>Gammaproteobacteria</taxon>
        <taxon>Enterobacterales</taxon>
        <taxon>Enterobacteriaceae</taxon>
        <taxon>Citrobacter</taxon>
        <taxon>Citrobacter freundii complex</taxon>
    </lineage>
</organism>
<reference evidence="6" key="4">
    <citation type="submission" date="2020-09" db="EMBL/GenBank/DDBJ databases">
        <authorList>
            <consortium name="NCBI Pathogen Detection Project"/>
        </authorList>
    </citation>
    <scope>NUCLEOTIDE SEQUENCE</scope>
    <source>
        <strain evidence="6">O50</strain>
    </source>
</reference>
<comment type="caution">
    <text evidence="6">The sequence shown here is derived from an EMBL/GenBank/DDBJ whole genome shotgun (WGS) entry which is preliminary data.</text>
</comment>
<dbReference type="EMBL" id="DACSXJ010000001">
    <property type="protein sequence ID" value="HAT3895881.1"/>
    <property type="molecule type" value="Genomic_DNA"/>
</dbReference>
<gene>
    <name evidence="7" type="ORF">AN672_14540</name>
    <name evidence="6" type="ORF">I9Y29_000257</name>
</gene>
<dbReference type="EMBL" id="LJEB01000061">
    <property type="protein sequence ID" value="KPR54801.1"/>
    <property type="molecule type" value="Genomic_DNA"/>
</dbReference>
<reference evidence="6" key="3">
    <citation type="journal article" date="2018" name="Genome Biol.">
        <title>SKESA: strategic k-mer extension for scrupulous assemblies.</title>
        <authorList>
            <person name="Souvorov A."/>
            <person name="Agarwala R."/>
            <person name="Lipman D.J."/>
        </authorList>
    </citation>
    <scope>NUCLEOTIDE SEQUENCE</scope>
    <source>
        <strain evidence="6">O50</strain>
    </source>
</reference>
<dbReference type="Pfam" id="PF25137">
    <property type="entry name" value="ADH_Fe_C"/>
    <property type="match status" value="1"/>
</dbReference>
<feature type="domain" description="Alcohol dehydrogenase iron-type/glycerol dehydrogenase GldA" evidence="4">
    <location>
        <begin position="8"/>
        <end position="158"/>
    </location>
</feature>
<dbReference type="SUPFAM" id="SSF56796">
    <property type="entry name" value="Dehydroquinate synthase-like"/>
    <property type="match status" value="1"/>
</dbReference>
<proteinExistence type="inferred from homology"/>
<dbReference type="GO" id="GO:0046872">
    <property type="term" value="F:metal ion binding"/>
    <property type="evidence" value="ECO:0007669"/>
    <property type="project" value="InterPro"/>
</dbReference>
<evidence type="ECO:0000256" key="3">
    <source>
        <dbReference type="ARBA" id="ARBA00023002"/>
    </source>
</evidence>
<dbReference type="InterPro" id="IPR018211">
    <property type="entry name" value="ADH_Fe_CS"/>
</dbReference>
<evidence type="ECO:0000259" key="4">
    <source>
        <dbReference type="Pfam" id="PF00465"/>
    </source>
</evidence>
<evidence type="ECO:0000259" key="5">
    <source>
        <dbReference type="Pfam" id="PF25137"/>
    </source>
</evidence>
<name>A0A0P8HLW7_CITFR</name>
<feature type="domain" description="Fe-containing alcohol dehydrogenase-like C-terminal" evidence="5">
    <location>
        <begin position="169"/>
        <end position="368"/>
    </location>
</feature>
<dbReference type="Pfam" id="PF00465">
    <property type="entry name" value="Fe-ADH"/>
    <property type="match status" value="1"/>
</dbReference>
<reference evidence="7 8" key="2">
    <citation type="journal article" date="2017" name="PLoS ONE">
        <title>Genomic and phenotypic characterisation of fluoroquinolone resistance mechanisms in Enterobacteriaceae in Durban, South Africa.</title>
        <authorList>
            <person name="Osei Sekyere J."/>
            <person name="Amoako D.G."/>
        </authorList>
    </citation>
    <scope>NUCLEOTIDE SEQUENCE [LARGE SCALE GENOMIC DNA]</scope>
    <source>
        <strain evidence="7 8">ST62:944112508</strain>
    </source>
</reference>
<evidence type="ECO:0000313" key="7">
    <source>
        <dbReference type="EMBL" id="KPR54801.1"/>
    </source>
</evidence>
<dbReference type="AlphaFoldDB" id="A0A0P8HLW7"/>
<evidence type="ECO:0000313" key="6">
    <source>
        <dbReference type="EMBL" id="HAT3895881.1"/>
    </source>
</evidence>
<sequence>MNSFSLQTRLYSGQGSLDVLKRFTNKHIWIICDGFLARSHLIEKLRNALPADNRISIFSDITPDPTISTVVQGIAQMQSLRPDIVMGFGGGSALDAAKAIVWFSRQFGIEIETCVAIPTTSGTGSEVTSACVISDPDKGIKYPLFNNALYPDMAILDPTLVVSVPPAITANTGMDVLTHALEAYVSTKASDFTDALAEKAAQIVFQYLPVAVSKGECLATRGKMHNASTLAGMAFSQAGLGINHAIAHQLGGQFHLPHGLANALLLTHVIHFNARDPRAAKRYARFAKACHLCPDNANDTAALNALIHHIELLKKQCALPSLVDALKDGKQAWSQRIPSMVQAALADVTLQTNPRVADASAMQELLEELL</sequence>
<dbReference type="Gene3D" id="3.40.50.1970">
    <property type="match status" value="1"/>
</dbReference>
<comment type="similarity">
    <text evidence="2">Belongs to the iron-containing alcohol dehydrogenase family.</text>
</comment>
<dbReference type="PROSITE" id="PS00913">
    <property type="entry name" value="ADH_IRON_1"/>
    <property type="match status" value="1"/>
</dbReference>
<dbReference type="GO" id="GO:0004022">
    <property type="term" value="F:alcohol dehydrogenase (NAD+) activity"/>
    <property type="evidence" value="ECO:0007669"/>
    <property type="project" value="TreeGrafter"/>
</dbReference>
<dbReference type="PANTHER" id="PTHR11496">
    <property type="entry name" value="ALCOHOL DEHYDROGENASE"/>
    <property type="match status" value="1"/>
</dbReference>
<dbReference type="Gene3D" id="1.20.1090.10">
    <property type="entry name" value="Dehydroquinate synthase-like - alpha domain"/>
    <property type="match status" value="1"/>
</dbReference>